<keyword evidence="2" id="KW-1003">Cell membrane</keyword>
<evidence type="ECO:0000256" key="10">
    <source>
        <dbReference type="ARBA" id="ARBA00023027"/>
    </source>
</evidence>
<evidence type="ECO:0000256" key="1">
    <source>
        <dbReference type="ARBA" id="ARBA00022448"/>
    </source>
</evidence>
<keyword evidence="11" id="KW-0915">Sodium</keyword>
<sequence length="180" mass="19514">MIVNVNSPGYVVGFAAAVSALFTAAIMTLYAAAEPAVLRNEKLFQQKALIELFGLDGGRKLPDDDIVDLYGRHVRLGPKVTDPVSGSRFELVRAVERDARTGAERIVAYAMPIWGVGFWARIEGYLALSPGLDEVVGIAFLKHAETPGLGGRITEKKWRRQFAGLPLTRDAEGGKFITVG</sequence>
<keyword evidence="5" id="KW-0285">Flavoprotein</keyword>
<name>A0A0F8Y7S0_9ZZZZ</name>
<keyword evidence="9 16" id="KW-1133">Transmembrane helix</keyword>
<dbReference type="EMBL" id="LAZR01054990">
    <property type="protein sequence ID" value="KKK77363.1"/>
    <property type="molecule type" value="Genomic_DNA"/>
</dbReference>
<keyword evidence="1" id="KW-0813">Transport</keyword>
<comment type="caution">
    <text evidence="18">The sequence shown here is derived from an EMBL/GenBank/DDBJ whole genome shotgun (WGS) entry which is preliminary data.</text>
</comment>
<dbReference type="GO" id="GO:0006814">
    <property type="term" value="P:sodium ion transport"/>
    <property type="evidence" value="ECO:0007669"/>
    <property type="project" value="UniProtKB-KW"/>
</dbReference>
<keyword evidence="12" id="KW-0406">Ion transport</keyword>
<keyword evidence="3" id="KW-0997">Cell inner membrane</keyword>
<dbReference type="InterPro" id="IPR010204">
    <property type="entry name" value="NqrC"/>
</dbReference>
<keyword evidence="7 16" id="KW-0812">Transmembrane</keyword>
<evidence type="ECO:0000256" key="5">
    <source>
        <dbReference type="ARBA" id="ARBA00022630"/>
    </source>
</evidence>
<keyword evidence="13" id="KW-0830">Ubiquinone</keyword>
<evidence type="ECO:0000256" key="15">
    <source>
        <dbReference type="ARBA" id="ARBA00023201"/>
    </source>
</evidence>
<evidence type="ECO:0000256" key="8">
    <source>
        <dbReference type="ARBA" id="ARBA00022967"/>
    </source>
</evidence>
<accession>A0A0F8Y7S0</accession>
<dbReference type="PANTHER" id="PTHR37838:SF1">
    <property type="entry name" value="NA(+)-TRANSLOCATING NADH-QUINONE REDUCTASE SUBUNIT C"/>
    <property type="match status" value="1"/>
</dbReference>
<evidence type="ECO:0000256" key="12">
    <source>
        <dbReference type="ARBA" id="ARBA00023065"/>
    </source>
</evidence>
<evidence type="ECO:0000256" key="2">
    <source>
        <dbReference type="ARBA" id="ARBA00022475"/>
    </source>
</evidence>
<evidence type="ECO:0000256" key="16">
    <source>
        <dbReference type="SAM" id="Phobius"/>
    </source>
</evidence>
<dbReference type="GO" id="GO:0016655">
    <property type="term" value="F:oxidoreductase activity, acting on NAD(P)H, quinone or similar compound as acceptor"/>
    <property type="evidence" value="ECO:0007669"/>
    <property type="project" value="InterPro"/>
</dbReference>
<evidence type="ECO:0000256" key="9">
    <source>
        <dbReference type="ARBA" id="ARBA00022989"/>
    </source>
</evidence>
<dbReference type="GO" id="GO:0016020">
    <property type="term" value="C:membrane"/>
    <property type="evidence" value="ECO:0007669"/>
    <property type="project" value="InterPro"/>
</dbReference>
<evidence type="ECO:0000256" key="11">
    <source>
        <dbReference type="ARBA" id="ARBA00023053"/>
    </source>
</evidence>
<evidence type="ECO:0000313" key="18">
    <source>
        <dbReference type="EMBL" id="KKK77363.1"/>
    </source>
</evidence>
<evidence type="ECO:0000256" key="4">
    <source>
        <dbReference type="ARBA" id="ARBA00022553"/>
    </source>
</evidence>
<keyword evidence="6" id="KW-0288">FMN</keyword>
<keyword evidence="8" id="KW-1278">Translocase</keyword>
<feature type="domain" description="FMN-binding" evidence="17">
    <location>
        <begin position="117"/>
        <end position="158"/>
    </location>
</feature>
<evidence type="ECO:0000256" key="3">
    <source>
        <dbReference type="ARBA" id="ARBA00022519"/>
    </source>
</evidence>
<gene>
    <name evidence="18" type="ORF">LCGC14_2854380</name>
</gene>
<keyword evidence="10" id="KW-0520">NAD</keyword>
<keyword evidence="14 16" id="KW-0472">Membrane</keyword>
<feature type="transmembrane region" description="Helical" evidence="16">
    <location>
        <begin position="12"/>
        <end position="33"/>
    </location>
</feature>
<dbReference type="Pfam" id="PF04205">
    <property type="entry name" value="FMN_bind"/>
    <property type="match status" value="1"/>
</dbReference>
<protein>
    <recommendedName>
        <fullName evidence="17">FMN-binding domain-containing protein</fullName>
    </recommendedName>
</protein>
<reference evidence="18" key="1">
    <citation type="journal article" date="2015" name="Nature">
        <title>Complex archaea that bridge the gap between prokaryotes and eukaryotes.</title>
        <authorList>
            <person name="Spang A."/>
            <person name="Saw J.H."/>
            <person name="Jorgensen S.L."/>
            <person name="Zaremba-Niedzwiedzka K."/>
            <person name="Martijn J."/>
            <person name="Lind A.E."/>
            <person name="van Eijk R."/>
            <person name="Schleper C."/>
            <person name="Guy L."/>
            <person name="Ettema T.J."/>
        </authorList>
    </citation>
    <scope>NUCLEOTIDE SEQUENCE</scope>
</reference>
<dbReference type="GO" id="GO:0010181">
    <property type="term" value="F:FMN binding"/>
    <property type="evidence" value="ECO:0007669"/>
    <property type="project" value="InterPro"/>
</dbReference>
<dbReference type="PANTHER" id="PTHR37838">
    <property type="entry name" value="NA(+)-TRANSLOCATING NADH-QUINONE REDUCTASE SUBUNIT C"/>
    <property type="match status" value="1"/>
</dbReference>
<evidence type="ECO:0000256" key="6">
    <source>
        <dbReference type="ARBA" id="ARBA00022643"/>
    </source>
</evidence>
<evidence type="ECO:0000256" key="13">
    <source>
        <dbReference type="ARBA" id="ARBA00023075"/>
    </source>
</evidence>
<evidence type="ECO:0000256" key="14">
    <source>
        <dbReference type="ARBA" id="ARBA00023136"/>
    </source>
</evidence>
<keyword evidence="4" id="KW-0597">Phosphoprotein</keyword>
<keyword evidence="15" id="KW-0739">Sodium transport</keyword>
<dbReference type="InterPro" id="IPR007329">
    <property type="entry name" value="FMN-bd"/>
</dbReference>
<organism evidence="18">
    <name type="scientific">marine sediment metagenome</name>
    <dbReference type="NCBI Taxonomy" id="412755"/>
    <lineage>
        <taxon>unclassified sequences</taxon>
        <taxon>metagenomes</taxon>
        <taxon>ecological metagenomes</taxon>
    </lineage>
</organism>
<feature type="non-terminal residue" evidence="18">
    <location>
        <position position="180"/>
    </location>
</feature>
<proteinExistence type="predicted"/>
<dbReference type="AlphaFoldDB" id="A0A0F8Y7S0"/>
<evidence type="ECO:0000256" key="7">
    <source>
        <dbReference type="ARBA" id="ARBA00022692"/>
    </source>
</evidence>
<evidence type="ECO:0000259" key="17">
    <source>
        <dbReference type="Pfam" id="PF04205"/>
    </source>
</evidence>